<sequence>MGVGGGVQYENIQLKVGYDWGINDLNKREDVGFNRNQLTASVIYFF</sequence>
<evidence type="ECO:0000313" key="1">
    <source>
        <dbReference type="EMBL" id="MPN61462.1"/>
    </source>
</evidence>
<protein>
    <recommendedName>
        <fullName evidence="2">Outer membrane protein beta-barrel domain-containing protein</fullName>
    </recommendedName>
</protein>
<name>A0A645JE53_9ZZZZ</name>
<comment type="caution">
    <text evidence="1">The sequence shown here is derived from an EMBL/GenBank/DDBJ whole genome shotgun (WGS) entry which is preliminary data.</text>
</comment>
<evidence type="ECO:0008006" key="2">
    <source>
        <dbReference type="Google" id="ProtNLM"/>
    </source>
</evidence>
<gene>
    <name evidence="1" type="ORF">SDC9_209199</name>
</gene>
<organism evidence="1">
    <name type="scientific">bioreactor metagenome</name>
    <dbReference type="NCBI Taxonomy" id="1076179"/>
    <lineage>
        <taxon>unclassified sequences</taxon>
        <taxon>metagenomes</taxon>
        <taxon>ecological metagenomes</taxon>
    </lineage>
</organism>
<reference evidence="1" key="1">
    <citation type="submission" date="2019-08" db="EMBL/GenBank/DDBJ databases">
        <authorList>
            <person name="Kucharzyk K."/>
            <person name="Murdoch R.W."/>
            <person name="Higgins S."/>
            <person name="Loffler F."/>
        </authorList>
    </citation>
    <scope>NUCLEOTIDE SEQUENCE</scope>
</reference>
<dbReference type="EMBL" id="VSSQ01138115">
    <property type="protein sequence ID" value="MPN61462.1"/>
    <property type="molecule type" value="Genomic_DNA"/>
</dbReference>
<dbReference type="AlphaFoldDB" id="A0A645JE53"/>
<accession>A0A645JE53</accession>
<proteinExistence type="predicted"/>